<reference evidence="2 3" key="1">
    <citation type="journal article" date="2012" name="J. Bacteriol.">
        <title>Genome sequence of the bacterium Streptomyces davawensis JCM 4913 and heterologous production of the unique antibiotic roseoflavin.</title>
        <authorList>
            <person name="Jankowitsch F."/>
            <person name="Schwarz J."/>
            <person name="Ruckert C."/>
            <person name="Gust B."/>
            <person name="Szczepanowski R."/>
            <person name="Blom J."/>
            <person name="Pelzer S."/>
            <person name="Kalinowski J."/>
            <person name="Mack M."/>
        </authorList>
    </citation>
    <scope>NUCLEOTIDE SEQUENCE [LARGE SCALE GENOMIC DNA]</scope>
    <source>
        <strain evidence="3">DSM 101723 / JCM 4913 / KCC S-0913 / 768</strain>
    </source>
</reference>
<dbReference type="eggNOG" id="ENOG5031FP5">
    <property type="taxonomic scope" value="Bacteria"/>
</dbReference>
<organism evidence="2 3">
    <name type="scientific">Streptomyces davaonensis (strain DSM 101723 / JCM 4913 / KCC S-0913 / 768)</name>
    <dbReference type="NCBI Taxonomy" id="1214101"/>
    <lineage>
        <taxon>Bacteria</taxon>
        <taxon>Bacillati</taxon>
        <taxon>Actinomycetota</taxon>
        <taxon>Actinomycetes</taxon>
        <taxon>Kitasatosporales</taxon>
        <taxon>Streptomycetaceae</taxon>
        <taxon>Streptomyces</taxon>
    </lineage>
</organism>
<feature type="compositionally biased region" description="Basic and acidic residues" evidence="1">
    <location>
        <begin position="233"/>
        <end position="258"/>
    </location>
</feature>
<evidence type="ECO:0000256" key="1">
    <source>
        <dbReference type="SAM" id="MobiDB-lite"/>
    </source>
</evidence>
<name>K4QSD7_STRDJ</name>
<dbReference type="STRING" id="1214101.BN159_0092"/>
<feature type="region of interest" description="Disordered" evidence="1">
    <location>
        <begin position="233"/>
        <end position="270"/>
    </location>
</feature>
<dbReference type="KEGG" id="sdv:BN159_0092"/>
<dbReference type="AlphaFoldDB" id="K4QSD7"/>
<dbReference type="RefSeq" id="WP_015654876.1">
    <property type="nucleotide sequence ID" value="NC_020504.1"/>
</dbReference>
<dbReference type="Proteomes" id="UP000008043">
    <property type="component" value="Chromosome"/>
</dbReference>
<dbReference type="PATRIC" id="fig|1214101.3.peg.89"/>
<accession>K4QSD7</accession>
<gene>
    <name evidence="2" type="ORF">BN159_0092</name>
</gene>
<dbReference type="EMBL" id="HE971709">
    <property type="protein sequence ID" value="CCK24471.1"/>
    <property type="molecule type" value="Genomic_DNA"/>
</dbReference>
<evidence type="ECO:0000313" key="2">
    <source>
        <dbReference type="EMBL" id="CCK24471.1"/>
    </source>
</evidence>
<proteinExistence type="predicted"/>
<feature type="region of interest" description="Disordered" evidence="1">
    <location>
        <begin position="1"/>
        <end position="23"/>
    </location>
</feature>
<evidence type="ECO:0000313" key="3">
    <source>
        <dbReference type="Proteomes" id="UP000008043"/>
    </source>
</evidence>
<protein>
    <submittedName>
        <fullName evidence="2">Uncharacterized protein</fullName>
    </submittedName>
</protein>
<dbReference type="HOGENOM" id="CLU_879738_0_0_11"/>
<sequence length="316" mass="34525">MADPVFQMHPEDGPLRLAPGPQPSDPFPFEVDASNTVRFLRFNASDPTCAPTGETEPLIELRLALGKWAAVPRAPETVTIEDQHLTAYATASWTREPGDMFLVRLDIDKPSELKWQVRLTNKAQKELFFVWVVSDLEEDTRQPRIFMPSVQHRTASPGGFIGNIVVNVANVGTRELVFFTEGSTDLGGGFFLKSLTSPIQPSECGPLVIGVASTEHGSDSTDFVLQADTRDEAERTLHLSRSKPDKEKAEGKEGKDSDGGPSKHLPDMMGVSDLFPRPLIPGLAWAGAASLNEHFIPPELRPDLSTSALAYEDPAP</sequence>
<keyword evidence="3" id="KW-1185">Reference proteome</keyword>
<feature type="region of interest" description="Disordered" evidence="1">
    <location>
        <begin position="297"/>
        <end position="316"/>
    </location>
</feature>